<dbReference type="RefSeq" id="WP_345600937.1">
    <property type="nucleotide sequence ID" value="NZ_BAABLT010000022.1"/>
</dbReference>
<keyword evidence="2" id="KW-0812">Transmembrane</keyword>
<accession>A0ABW3FJG6</accession>
<feature type="region of interest" description="Disordered" evidence="1">
    <location>
        <begin position="83"/>
        <end position="113"/>
    </location>
</feature>
<dbReference type="Proteomes" id="UP001597018">
    <property type="component" value="Unassembled WGS sequence"/>
</dbReference>
<dbReference type="EMBL" id="JBHTIW010000001">
    <property type="protein sequence ID" value="MFD0918632.1"/>
    <property type="molecule type" value="Genomic_DNA"/>
</dbReference>
<comment type="caution">
    <text evidence="3">The sequence shown here is derived from an EMBL/GenBank/DDBJ whole genome shotgun (WGS) entry which is preliminary data.</text>
</comment>
<evidence type="ECO:0000313" key="4">
    <source>
        <dbReference type="Proteomes" id="UP001597018"/>
    </source>
</evidence>
<keyword evidence="4" id="KW-1185">Reference proteome</keyword>
<keyword evidence="2" id="KW-0472">Membrane</keyword>
<organism evidence="3 4">
    <name type="scientific">Saccharopolyspora rosea</name>
    <dbReference type="NCBI Taxonomy" id="524884"/>
    <lineage>
        <taxon>Bacteria</taxon>
        <taxon>Bacillati</taxon>
        <taxon>Actinomycetota</taxon>
        <taxon>Actinomycetes</taxon>
        <taxon>Pseudonocardiales</taxon>
        <taxon>Pseudonocardiaceae</taxon>
        <taxon>Saccharopolyspora</taxon>
    </lineage>
</organism>
<keyword evidence="2" id="KW-1133">Transmembrane helix</keyword>
<gene>
    <name evidence="3" type="ORF">ACFQ16_02645</name>
</gene>
<sequence>MEQHDRRSGNDIPDLPTRHRARRVAFGVFALVLVCGSAIATATITSAPPGAPRPEAQAAPIRGAAALRIDLVRDARWPFTGNAGFAVADDTGPAPPEPEPSPGGPHAANPAAGSEREALRLVAEFYDRLARDPGAALRVLRAELVNGHREALVRSWSQVRWVRSSVREGPLGTVLADVEAGYPGGQRVVLSQLVTVAVGDSPEITGVELLTARHFAR</sequence>
<evidence type="ECO:0000313" key="3">
    <source>
        <dbReference type="EMBL" id="MFD0918632.1"/>
    </source>
</evidence>
<feature type="transmembrane region" description="Helical" evidence="2">
    <location>
        <begin position="24"/>
        <end position="44"/>
    </location>
</feature>
<evidence type="ECO:0000256" key="1">
    <source>
        <dbReference type="SAM" id="MobiDB-lite"/>
    </source>
</evidence>
<protein>
    <submittedName>
        <fullName evidence="3">Uncharacterized protein</fullName>
    </submittedName>
</protein>
<reference evidence="4" key="1">
    <citation type="journal article" date="2019" name="Int. J. Syst. Evol. Microbiol.">
        <title>The Global Catalogue of Microorganisms (GCM) 10K type strain sequencing project: providing services to taxonomists for standard genome sequencing and annotation.</title>
        <authorList>
            <consortium name="The Broad Institute Genomics Platform"/>
            <consortium name="The Broad Institute Genome Sequencing Center for Infectious Disease"/>
            <person name="Wu L."/>
            <person name="Ma J."/>
        </authorList>
    </citation>
    <scope>NUCLEOTIDE SEQUENCE [LARGE SCALE GENOMIC DNA]</scope>
    <source>
        <strain evidence="4">CCUG 56401</strain>
    </source>
</reference>
<feature type="compositionally biased region" description="Low complexity" evidence="1">
    <location>
        <begin position="104"/>
        <end position="113"/>
    </location>
</feature>
<feature type="compositionally biased region" description="Pro residues" evidence="1">
    <location>
        <begin position="93"/>
        <end position="103"/>
    </location>
</feature>
<evidence type="ECO:0000256" key="2">
    <source>
        <dbReference type="SAM" id="Phobius"/>
    </source>
</evidence>
<proteinExistence type="predicted"/>
<name>A0ABW3FJG6_9PSEU</name>